<comment type="caution">
    <text evidence="4">The sequence shown here is derived from an EMBL/GenBank/DDBJ whole genome shotgun (WGS) entry which is preliminary data.</text>
</comment>
<feature type="region of interest" description="Disordered" evidence="3">
    <location>
        <begin position="463"/>
        <end position="496"/>
    </location>
</feature>
<accession>A0ABQ9H211</accession>
<evidence type="ECO:0008006" key="6">
    <source>
        <dbReference type="Google" id="ProtNLM"/>
    </source>
</evidence>
<name>A0ABQ9H211_9NEOP</name>
<evidence type="ECO:0000256" key="3">
    <source>
        <dbReference type="SAM" id="MobiDB-lite"/>
    </source>
</evidence>
<dbReference type="EMBL" id="JARBHB010000007">
    <property type="protein sequence ID" value="KAJ8878314.1"/>
    <property type="molecule type" value="Genomic_DNA"/>
</dbReference>
<keyword evidence="1" id="KW-0677">Repeat</keyword>
<evidence type="ECO:0000256" key="1">
    <source>
        <dbReference type="ARBA" id="ARBA00022737"/>
    </source>
</evidence>
<keyword evidence="5" id="KW-1185">Reference proteome</keyword>
<gene>
    <name evidence="4" type="ORF">PR048_018891</name>
</gene>
<proteinExistence type="predicted"/>
<dbReference type="PANTHER" id="PTHR45883:SF2">
    <property type="entry name" value="HSC70-INTERACTING PROTEIN"/>
    <property type="match status" value="1"/>
</dbReference>
<dbReference type="PANTHER" id="PTHR45883">
    <property type="entry name" value="HSC70-INTERACTING PROTEIN"/>
    <property type="match status" value="1"/>
</dbReference>
<feature type="compositionally biased region" description="Basic and acidic residues" evidence="3">
    <location>
        <begin position="309"/>
        <end position="336"/>
    </location>
</feature>
<protein>
    <recommendedName>
        <fullName evidence="6">STI1 domain-containing protein</fullName>
    </recommendedName>
</protein>
<dbReference type="Gene3D" id="1.10.260.100">
    <property type="match status" value="1"/>
</dbReference>
<feature type="region of interest" description="Disordered" evidence="3">
    <location>
        <begin position="309"/>
        <end position="358"/>
    </location>
</feature>
<sequence length="496" mass="52891">MRVYTSAPPLPGTIPRIRPALALVATLSGSKHGGELGGPEATRPLCYLDLNQHGGEILDGNTPETLPTHAKYMHMPCISPAFTEPAQRSFRVNITWRSYLQSVGGNKGSLCSRCFAARRCAGSSLVGGVISPRGDLLLMSWGGFNFKGGRHAVCPAQFPSRQGWPARGLVRPGTPPPFRGGRCAVWSGAPPPVRGGRRADWFGPPPPPSCQGWPRAGGAALFGMTLAPRRLLYLAASGRAIYGGREPIRLRCRGLVKPRGAALSHPNLAHSATRYPRTPLHLRTILSTSSFLCILYMLVQARKLEEHRRKYERKHAEKELREKMERARRAKEEHARAASQGQEQPEAGAGGDSGDFYKKMMNDPEIMQAFMSSSARRPQQLGALLGLGKTSSHPAPAALAPAAYVSGNLDDPEVSAAFQDVIANPANLAKYQNVPKIKSVINKLMSKFGGAMPAGGFPGMPGGFPGMPGGFPGGFPPPPPAGGAGSAPREDDVGLD</sequence>
<keyword evidence="2" id="KW-0802">TPR repeat</keyword>
<organism evidence="4 5">
    <name type="scientific">Dryococelus australis</name>
    <dbReference type="NCBI Taxonomy" id="614101"/>
    <lineage>
        <taxon>Eukaryota</taxon>
        <taxon>Metazoa</taxon>
        <taxon>Ecdysozoa</taxon>
        <taxon>Arthropoda</taxon>
        <taxon>Hexapoda</taxon>
        <taxon>Insecta</taxon>
        <taxon>Pterygota</taxon>
        <taxon>Neoptera</taxon>
        <taxon>Polyneoptera</taxon>
        <taxon>Phasmatodea</taxon>
        <taxon>Verophasmatodea</taxon>
        <taxon>Anareolatae</taxon>
        <taxon>Phasmatidae</taxon>
        <taxon>Eurycanthinae</taxon>
        <taxon>Dryococelus</taxon>
    </lineage>
</organism>
<evidence type="ECO:0000256" key="2">
    <source>
        <dbReference type="ARBA" id="ARBA00022803"/>
    </source>
</evidence>
<evidence type="ECO:0000313" key="5">
    <source>
        <dbReference type="Proteomes" id="UP001159363"/>
    </source>
</evidence>
<dbReference type="Proteomes" id="UP001159363">
    <property type="component" value="Chromosome 6"/>
</dbReference>
<feature type="compositionally biased region" description="Low complexity" evidence="3">
    <location>
        <begin position="337"/>
        <end position="347"/>
    </location>
</feature>
<reference evidence="4 5" key="1">
    <citation type="submission" date="2023-02" db="EMBL/GenBank/DDBJ databases">
        <title>LHISI_Scaffold_Assembly.</title>
        <authorList>
            <person name="Stuart O.P."/>
            <person name="Cleave R."/>
            <person name="Magrath M.J.L."/>
            <person name="Mikheyev A.S."/>
        </authorList>
    </citation>
    <scope>NUCLEOTIDE SEQUENCE [LARGE SCALE GENOMIC DNA]</scope>
    <source>
        <strain evidence="4">Daus_M_001</strain>
        <tissue evidence="4">Leg muscle</tissue>
    </source>
</reference>
<feature type="compositionally biased region" description="Gly residues" evidence="3">
    <location>
        <begin position="463"/>
        <end position="473"/>
    </location>
</feature>
<evidence type="ECO:0000313" key="4">
    <source>
        <dbReference type="EMBL" id="KAJ8878314.1"/>
    </source>
</evidence>